<feature type="binding site" evidence="8">
    <location>
        <position position="107"/>
    </location>
    <ligand>
        <name>ATP</name>
        <dbReference type="ChEBI" id="CHEBI:30616"/>
    </ligand>
</feature>
<dbReference type="EMBL" id="SLWL01000007">
    <property type="protein sequence ID" value="TCO13048.1"/>
    <property type="molecule type" value="Genomic_DNA"/>
</dbReference>
<name>A0A4V2RXC4_9HYPH</name>
<dbReference type="EC" id="2.7.7.-" evidence="8"/>
<feature type="binding site" evidence="8">
    <location>
        <position position="279"/>
    </location>
    <ligand>
        <name>Mg(2+)</name>
        <dbReference type="ChEBI" id="CHEBI:18420"/>
    </ligand>
</feature>
<evidence type="ECO:0000256" key="1">
    <source>
        <dbReference type="ARBA" id="ARBA00009747"/>
    </source>
</evidence>
<feature type="binding site" evidence="8">
    <location>
        <position position="200"/>
    </location>
    <ligand>
        <name>ATP</name>
        <dbReference type="ChEBI" id="CHEBI:30616"/>
    </ligand>
</feature>
<keyword evidence="4 8" id="KW-0479">Metal-binding</keyword>
<evidence type="ECO:0000256" key="5">
    <source>
        <dbReference type="ARBA" id="ARBA00022741"/>
    </source>
</evidence>
<gene>
    <name evidence="8" type="primary">ydiU</name>
    <name evidence="8" type="synonym">selO</name>
    <name evidence="9" type="ORF">EV666_10775</name>
</gene>
<evidence type="ECO:0000256" key="7">
    <source>
        <dbReference type="ARBA" id="ARBA00022842"/>
    </source>
</evidence>
<dbReference type="PANTHER" id="PTHR12153:SF15">
    <property type="entry name" value="PROTEIN ADENYLYLTRANSFERASE SELO, MITOCHONDRIAL"/>
    <property type="match status" value="1"/>
</dbReference>
<keyword evidence="3 8" id="KW-0548">Nucleotidyltransferase</keyword>
<keyword evidence="7 8" id="KW-0460">Magnesium</keyword>
<comment type="similarity">
    <text evidence="1 8">Belongs to the SELO family.</text>
</comment>
<dbReference type="NCBIfam" id="NF000658">
    <property type="entry name" value="PRK00029.1"/>
    <property type="match status" value="1"/>
</dbReference>
<keyword evidence="8" id="KW-0464">Manganese</keyword>
<feature type="binding site" evidence="8">
    <location>
        <position position="109"/>
    </location>
    <ligand>
        <name>ATP</name>
        <dbReference type="ChEBI" id="CHEBI:30616"/>
    </ligand>
</feature>
<evidence type="ECO:0000256" key="6">
    <source>
        <dbReference type="ARBA" id="ARBA00022840"/>
    </source>
</evidence>
<dbReference type="GO" id="GO:0030145">
    <property type="term" value="F:manganese ion binding"/>
    <property type="evidence" value="ECO:0007669"/>
    <property type="project" value="UniProtKB-UniRule"/>
</dbReference>
<evidence type="ECO:0000256" key="4">
    <source>
        <dbReference type="ARBA" id="ARBA00022723"/>
    </source>
</evidence>
<accession>A0A4V2RXC4</accession>
<comment type="catalytic activity">
    <reaction evidence="8">
        <text>L-tyrosyl-[protein] + ATP = O-(5'-adenylyl)-L-tyrosyl-[protein] + diphosphate</text>
        <dbReference type="Rhea" id="RHEA:54288"/>
        <dbReference type="Rhea" id="RHEA-COMP:10136"/>
        <dbReference type="Rhea" id="RHEA-COMP:13846"/>
        <dbReference type="ChEBI" id="CHEBI:30616"/>
        <dbReference type="ChEBI" id="CHEBI:33019"/>
        <dbReference type="ChEBI" id="CHEBI:46858"/>
        <dbReference type="ChEBI" id="CHEBI:83624"/>
        <dbReference type="EC" id="2.7.7.108"/>
    </reaction>
</comment>
<evidence type="ECO:0000256" key="8">
    <source>
        <dbReference type="HAMAP-Rule" id="MF_00692"/>
    </source>
</evidence>
<evidence type="ECO:0000256" key="3">
    <source>
        <dbReference type="ARBA" id="ARBA00022695"/>
    </source>
</evidence>
<evidence type="ECO:0000313" key="10">
    <source>
        <dbReference type="Proteomes" id="UP000294881"/>
    </source>
</evidence>
<keyword evidence="10" id="KW-1185">Reference proteome</keyword>
<dbReference type="RefSeq" id="WP_132006721.1">
    <property type="nucleotide sequence ID" value="NZ_JBHUNN010000001.1"/>
</dbReference>
<comment type="catalytic activity">
    <reaction evidence="8">
        <text>L-seryl-[protein] + UTP = O-(5'-uridylyl)-L-seryl-[protein] + diphosphate</text>
        <dbReference type="Rhea" id="RHEA:64604"/>
        <dbReference type="Rhea" id="RHEA-COMP:9863"/>
        <dbReference type="Rhea" id="RHEA-COMP:16635"/>
        <dbReference type="ChEBI" id="CHEBI:29999"/>
        <dbReference type="ChEBI" id="CHEBI:33019"/>
        <dbReference type="ChEBI" id="CHEBI:46398"/>
        <dbReference type="ChEBI" id="CHEBI:156051"/>
    </reaction>
</comment>
<organism evidence="9 10">
    <name type="scientific">Camelimonas lactis</name>
    <dbReference type="NCBI Taxonomy" id="659006"/>
    <lineage>
        <taxon>Bacteria</taxon>
        <taxon>Pseudomonadati</taxon>
        <taxon>Pseudomonadota</taxon>
        <taxon>Alphaproteobacteria</taxon>
        <taxon>Hyphomicrobiales</taxon>
        <taxon>Chelatococcaceae</taxon>
        <taxon>Camelimonas</taxon>
    </lineage>
</organism>
<dbReference type="OrthoDB" id="9776281at2"/>
<dbReference type="Proteomes" id="UP000294881">
    <property type="component" value="Unassembled WGS sequence"/>
</dbReference>
<dbReference type="EC" id="2.7.7.108" evidence="8"/>
<comment type="catalytic activity">
    <reaction evidence="8">
        <text>L-seryl-[protein] + ATP = 3-O-(5'-adenylyl)-L-seryl-[protein] + diphosphate</text>
        <dbReference type="Rhea" id="RHEA:58120"/>
        <dbReference type="Rhea" id="RHEA-COMP:9863"/>
        <dbReference type="Rhea" id="RHEA-COMP:15073"/>
        <dbReference type="ChEBI" id="CHEBI:29999"/>
        <dbReference type="ChEBI" id="CHEBI:30616"/>
        <dbReference type="ChEBI" id="CHEBI:33019"/>
        <dbReference type="ChEBI" id="CHEBI:142516"/>
        <dbReference type="EC" id="2.7.7.108"/>
    </reaction>
</comment>
<keyword evidence="6 8" id="KW-0067">ATP-binding</keyword>
<feature type="active site" description="Proton acceptor" evidence="8">
    <location>
        <position position="269"/>
    </location>
</feature>
<dbReference type="HAMAP" id="MF_00692">
    <property type="entry name" value="SelO"/>
    <property type="match status" value="1"/>
</dbReference>
<comment type="catalytic activity">
    <reaction evidence="8">
        <text>L-tyrosyl-[protein] + UTP = O-(5'-uridylyl)-L-tyrosyl-[protein] + diphosphate</text>
        <dbReference type="Rhea" id="RHEA:83887"/>
        <dbReference type="Rhea" id="RHEA-COMP:10136"/>
        <dbReference type="Rhea" id="RHEA-COMP:20238"/>
        <dbReference type="ChEBI" id="CHEBI:33019"/>
        <dbReference type="ChEBI" id="CHEBI:46398"/>
        <dbReference type="ChEBI" id="CHEBI:46858"/>
        <dbReference type="ChEBI" id="CHEBI:90602"/>
    </reaction>
</comment>
<sequence>MTDAAAGSAGPISGRTPGDHLAWKLDNTYQRLPEAFWTAVAPTPVQAPRMVMFNRPLATRLGLLADGADANADALAQVFSGNALPDGAAAIAQAYAGHQFGNFTMLGDGRAVLIGEQITPDGRRFDLQFKGSGPTPFSRQGDGRAALGPMLREYVISEAMHALGVPTTRSLAVVATGEGVFREEPLPGAVLTRVAASHLRFGTFQYAAALGQPELLQSLVDYAIDRHDPDLKASPAPALGLLRRVVERHVDLVLNWIRIGFVHGVMNTDNMAISGETIDYGPCAFIDAFNPAAVFSSIDQGGRYAFGAQPGVAQWNLARLAEALLPLLAPDRDAAIRLAEEQLNRFRDLYQVRWQAMMRRKLGLAAIDGEEESDAALMGDLLQWMRAAGADYTNTFRALSDHDAPRPGQFADTAFTEWRARWQARRDRNPIALAEAEAMMQAANPAVIPRNHVVENALTAATGGDLAPLQVLLGALAHPYEPFRGDPACLQSGPAGFKTFCGT</sequence>
<keyword evidence="2 8" id="KW-0808">Transferase</keyword>
<comment type="caution">
    <text evidence="9">The sequence shown here is derived from an EMBL/GenBank/DDBJ whole genome shotgun (WGS) entry which is preliminary data.</text>
</comment>
<dbReference type="Pfam" id="PF02696">
    <property type="entry name" value="SelO"/>
    <property type="match status" value="1"/>
</dbReference>
<feature type="binding site" evidence="8">
    <location>
        <position position="270"/>
    </location>
    <ligand>
        <name>Mg(2+)</name>
        <dbReference type="ChEBI" id="CHEBI:18420"/>
    </ligand>
</feature>
<feature type="binding site" evidence="8">
    <location>
        <position position="279"/>
    </location>
    <ligand>
        <name>ATP</name>
        <dbReference type="ChEBI" id="CHEBI:30616"/>
    </ligand>
</feature>
<keyword evidence="5 8" id="KW-0547">Nucleotide-binding</keyword>
<feature type="binding site" evidence="8">
    <location>
        <position position="193"/>
    </location>
    <ligand>
        <name>ATP</name>
        <dbReference type="ChEBI" id="CHEBI:30616"/>
    </ligand>
</feature>
<dbReference type="AlphaFoldDB" id="A0A4V2RXC4"/>
<feature type="binding site" evidence="8">
    <location>
        <position position="110"/>
    </location>
    <ligand>
        <name>ATP</name>
        <dbReference type="ChEBI" id="CHEBI:30616"/>
    </ligand>
</feature>
<comment type="catalytic activity">
    <reaction evidence="8">
        <text>L-threonyl-[protein] + ATP = 3-O-(5'-adenylyl)-L-threonyl-[protein] + diphosphate</text>
        <dbReference type="Rhea" id="RHEA:54292"/>
        <dbReference type="Rhea" id="RHEA-COMP:11060"/>
        <dbReference type="Rhea" id="RHEA-COMP:13847"/>
        <dbReference type="ChEBI" id="CHEBI:30013"/>
        <dbReference type="ChEBI" id="CHEBI:30616"/>
        <dbReference type="ChEBI" id="CHEBI:33019"/>
        <dbReference type="ChEBI" id="CHEBI:138113"/>
        <dbReference type="EC" id="2.7.7.108"/>
    </reaction>
</comment>
<reference evidence="9 10" key="1">
    <citation type="submission" date="2019-03" db="EMBL/GenBank/DDBJ databases">
        <title>Genomic Encyclopedia of Type Strains, Phase IV (KMG-IV): sequencing the most valuable type-strain genomes for metagenomic binning, comparative biology and taxonomic classification.</title>
        <authorList>
            <person name="Goeker M."/>
        </authorList>
    </citation>
    <scope>NUCLEOTIDE SEQUENCE [LARGE SCALE GENOMIC DNA]</scope>
    <source>
        <strain evidence="9 10">DSM 22958</strain>
    </source>
</reference>
<dbReference type="InterPro" id="IPR003846">
    <property type="entry name" value="SelO"/>
</dbReference>
<feature type="binding site" evidence="8">
    <location>
        <position position="142"/>
    </location>
    <ligand>
        <name>ATP</name>
        <dbReference type="ChEBI" id="CHEBI:30616"/>
    </ligand>
</feature>
<feature type="binding site" evidence="8">
    <location>
        <position position="130"/>
    </location>
    <ligand>
        <name>ATP</name>
        <dbReference type="ChEBI" id="CHEBI:30616"/>
    </ligand>
</feature>
<comment type="cofactor">
    <cofactor evidence="8">
        <name>Mg(2+)</name>
        <dbReference type="ChEBI" id="CHEBI:18420"/>
    </cofactor>
    <cofactor evidence="8">
        <name>Mn(2+)</name>
        <dbReference type="ChEBI" id="CHEBI:29035"/>
    </cofactor>
</comment>
<evidence type="ECO:0000313" key="9">
    <source>
        <dbReference type="EMBL" id="TCO13048.1"/>
    </source>
</evidence>
<comment type="function">
    <text evidence="8">Nucleotidyltransferase involved in the post-translational modification of proteins. It can catalyze the addition of adenosine monophosphate (AMP) or uridine monophosphate (UMP) to a protein, resulting in modifications known as AMPylation and UMPylation.</text>
</comment>
<protein>
    <recommendedName>
        <fullName evidence="8">Protein nucleotidyltransferase YdiU</fullName>
        <ecNumber evidence="8">2.7.7.-</ecNumber>
    </recommendedName>
    <alternativeName>
        <fullName evidence="8">Protein adenylyltransferase YdiU</fullName>
        <ecNumber evidence="8">2.7.7.108</ecNumber>
    </alternativeName>
    <alternativeName>
        <fullName evidence="8">Protein uridylyltransferase YdiU</fullName>
        <ecNumber evidence="8">2.7.7.-</ecNumber>
    </alternativeName>
</protein>
<dbReference type="GO" id="GO:0005524">
    <property type="term" value="F:ATP binding"/>
    <property type="evidence" value="ECO:0007669"/>
    <property type="project" value="UniProtKB-UniRule"/>
</dbReference>
<dbReference type="PANTHER" id="PTHR12153">
    <property type="entry name" value="SELENOPROTEIN O"/>
    <property type="match status" value="1"/>
</dbReference>
<dbReference type="GO" id="GO:0000287">
    <property type="term" value="F:magnesium ion binding"/>
    <property type="evidence" value="ECO:0007669"/>
    <property type="project" value="UniProtKB-UniRule"/>
</dbReference>
<feature type="binding site" evidence="8">
    <location>
        <position position="143"/>
    </location>
    <ligand>
        <name>ATP</name>
        <dbReference type="ChEBI" id="CHEBI:30616"/>
    </ligand>
</feature>
<evidence type="ECO:0000256" key="2">
    <source>
        <dbReference type="ARBA" id="ARBA00022679"/>
    </source>
</evidence>
<comment type="catalytic activity">
    <reaction evidence="8">
        <text>L-histidyl-[protein] + UTP = N(tele)-(5'-uridylyl)-L-histidyl-[protein] + diphosphate</text>
        <dbReference type="Rhea" id="RHEA:83891"/>
        <dbReference type="Rhea" id="RHEA-COMP:9745"/>
        <dbReference type="Rhea" id="RHEA-COMP:20239"/>
        <dbReference type="ChEBI" id="CHEBI:29979"/>
        <dbReference type="ChEBI" id="CHEBI:33019"/>
        <dbReference type="ChEBI" id="CHEBI:46398"/>
        <dbReference type="ChEBI" id="CHEBI:233474"/>
    </reaction>
</comment>
<proteinExistence type="inferred from homology"/>
<dbReference type="GO" id="GO:0070733">
    <property type="term" value="F:AMPylase activity"/>
    <property type="evidence" value="ECO:0007669"/>
    <property type="project" value="UniProtKB-EC"/>
</dbReference>